<keyword evidence="5" id="KW-0227">DNA damage</keyword>
<evidence type="ECO:0000256" key="11">
    <source>
        <dbReference type="SAM" id="Coils"/>
    </source>
</evidence>
<dbReference type="EMBL" id="JAVRRD010000026">
    <property type="protein sequence ID" value="KAK5047307.1"/>
    <property type="molecule type" value="Genomic_DNA"/>
</dbReference>
<keyword evidence="8" id="KW-0234">DNA repair</keyword>
<dbReference type="GO" id="GO:0005634">
    <property type="term" value="C:nucleus"/>
    <property type="evidence" value="ECO:0007669"/>
    <property type="project" value="TreeGrafter"/>
</dbReference>
<dbReference type="FunFam" id="3.40.50.300:FF:001238">
    <property type="entry name" value="DNA mismatch repair protein"/>
    <property type="match status" value="1"/>
</dbReference>
<keyword evidence="14" id="KW-1185">Reference proteome</keyword>
<dbReference type="InterPro" id="IPR007860">
    <property type="entry name" value="DNA_mmatch_repair_MutS_con_dom"/>
</dbReference>
<evidence type="ECO:0000256" key="4">
    <source>
        <dbReference type="ARBA" id="ARBA00022741"/>
    </source>
</evidence>
<keyword evidence="6" id="KW-0067">ATP-binding</keyword>
<dbReference type="InterPro" id="IPR036187">
    <property type="entry name" value="DNA_mismatch_repair_MutS_sf"/>
</dbReference>
<evidence type="ECO:0000259" key="12">
    <source>
        <dbReference type="PROSITE" id="PS00486"/>
    </source>
</evidence>
<dbReference type="InterPro" id="IPR016151">
    <property type="entry name" value="DNA_mismatch_repair_MutS_N"/>
</dbReference>
<dbReference type="Gene3D" id="3.30.420.110">
    <property type="entry name" value="MutS, connector domain"/>
    <property type="match status" value="1"/>
</dbReference>
<dbReference type="GeneID" id="89974998"/>
<dbReference type="Pfam" id="PF05188">
    <property type="entry name" value="MutS_II"/>
    <property type="match status" value="1"/>
</dbReference>
<dbReference type="Gene3D" id="3.40.1170.10">
    <property type="entry name" value="DNA repair protein MutS, domain I"/>
    <property type="match status" value="1"/>
</dbReference>
<reference evidence="13 14" key="1">
    <citation type="submission" date="2023-08" db="EMBL/GenBank/DDBJ databases">
        <title>Black Yeasts Isolated from many extreme environments.</title>
        <authorList>
            <person name="Coleine C."/>
            <person name="Stajich J.E."/>
            <person name="Selbmann L."/>
        </authorList>
    </citation>
    <scope>NUCLEOTIDE SEQUENCE [LARGE SCALE GENOMIC DNA]</scope>
    <source>
        <strain evidence="13 14">CCFEE 5792</strain>
    </source>
</reference>
<dbReference type="GO" id="GO:0043504">
    <property type="term" value="P:mitochondrial DNA repair"/>
    <property type="evidence" value="ECO:0007669"/>
    <property type="project" value="TreeGrafter"/>
</dbReference>
<dbReference type="SUPFAM" id="SSF48334">
    <property type="entry name" value="DNA repair protein MutS, domain III"/>
    <property type="match status" value="1"/>
</dbReference>
<dbReference type="Pfam" id="PF05192">
    <property type="entry name" value="MutS_III"/>
    <property type="match status" value="1"/>
</dbReference>
<evidence type="ECO:0000256" key="8">
    <source>
        <dbReference type="ARBA" id="ARBA00023204"/>
    </source>
</evidence>
<feature type="domain" description="DNA mismatch repair proteins mutS family" evidence="12">
    <location>
        <begin position="871"/>
        <end position="887"/>
    </location>
</feature>
<dbReference type="Gene3D" id="1.10.1420.10">
    <property type="match status" value="3"/>
</dbReference>
<sequence length="1010" mass="112731">MLSIARVLRKSNLWLCEKRPGQLACYLSVITPVQTLRPKSPKCQPFYRQQRGAKTVSKRKVKDLHQGAIVADPLPDLPADDEPQYPTLLQEVRNNMAKFDNCVLLTKVGNFYELYFEQAEQYGPLMNLKVSSRKTKLGPVSMAGFPIFQLDRFLKILVQDLNKYVAICEEFLIPVSSKVKSGGLLYDRHVTRVVTPGTLIDEKFLDPYEYNFLLSVHPETPTRQDEDGIEKSNVQGSAEQRLGLAWLDLSTGDFFTQSTDRSSLSSAITRISPREIILPSSVADEIESEVKQVVGHDHRLLTYHDSRFEFSSMSEWTSMLETPMAARAEENFSHGEKLAGHRLLDYVKHRLQGLQLRLQPPRQRELREILGIDRNSLRGLELLETSRDGLGKGSLFNAVRKTVTKSGSRLLRDRLTSPSASLTEINGRLDLVSIFMQSEELTDALVFRLGRTYDVQRLVQKFALNKGDADDMLSLGRAIAETAAAHDILRSAIKPQIDINTSELASTAEGSHPLIILLSRFNLEGPARLEERISHSIDEEGLQRQHRLEEEEAATVAALAQEVVMTTAPEELGSLPKAIRSRNKPSEEIDGETKLEEPWMMRRDATETLLRLHETLKSLESNKVELTQKLREELSAPTLQLKSTPGMGHICHVRSAAGFDQAKFDSLHAKMVSSTKTTRSFYVTHWTKLGRNIDQAVLHIRSEEKRIFAELRELVIKNLITLRRNAAVMDELDVSTSFATLAKEQSWTRPILNLGTEHKILGGRHPTVKLGLEEQGRSFVSNDLVLNHKERIWLVTGPNMGGKSTFLRQNALLTILAQSGSYVPATHAAIGIVDQVFSRIGAADDLFRDQSTFMVEMLETAAILRHATPRSFVIMDEVGRGTTPEDGTAVGYASLHHLYNVNKCRTLFATHFHALADMTSDWAKLGRYCTDVLEDTNGSFTFVHRLKKGVNRHSHALKVAKLAGLPPAALQVAESVLHQLLEEKHAVQAGICPSGEPAEALSISAAAAAG</sequence>
<evidence type="ECO:0000256" key="7">
    <source>
        <dbReference type="ARBA" id="ARBA00023125"/>
    </source>
</evidence>
<comment type="function">
    <text evidence="9">Component of the post-replicative DNA mismatch repair system (MMR). Heterodimerizes with MSH2 to form MutS beta, which binds to DNA mismatches thereby initiating DNA repair. MSH3 provides substrate-binding and substrate specificity to the complex. When bound, the MutS beta heterodimer bends the DNA helix and shields approximately 20 base pairs. Acts mainly to repair insertion-deletion loops (IDLs) from 2 to 13 nucleotides in size, but can also repair base-base and single insertion-deletion mismatches that occur during replication. After mismatch binding, forms a ternary complex with the MutL alpha heterodimer, which is thought to be responsible for directing the downstream MMR events, including strand discrimination, excision, and resynthesis. ATP binding and hydrolysis play a pivotal role in mismatch repair functions.</text>
</comment>
<evidence type="ECO:0000256" key="3">
    <source>
        <dbReference type="ARBA" id="ARBA00022151"/>
    </source>
</evidence>
<dbReference type="PIRSF" id="PIRSF037677">
    <property type="entry name" value="DNA_mis_repair_Msh6"/>
    <property type="match status" value="1"/>
</dbReference>
<dbReference type="RefSeq" id="XP_064702869.1">
    <property type="nucleotide sequence ID" value="XM_064850387.1"/>
</dbReference>
<dbReference type="InterPro" id="IPR036678">
    <property type="entry name" value="MutS_con_dom_sf"/>
</dbReference>
<dbReference type="AlphaFoldDB" id="A0AAV9N3T4"/>
<dbReference type="GO" id="GO:0140664">
    <property type="term" value="F:ATP-dependent DNA damage sensor activity"/>
    <property type="evidence" value="ECO:0007669"/>
    <property type="project" value="InterPro"/>
</dbReference>
<keyword evidence="4" id="KW-0547">Nucleotide-binding</keyword>
<protein>
    <recommendedName>
        <fullName evidence="2">DNA mismatch repair protein MSH3</fullName>
    </recommendedName>
    <alternativeName>
        <fullName evidence="3">DNA mismatch repair protein msh3</fullName>
    </alternativeName>
</protein>
<organism evidence="13 14">
    <name type="scientific">Exophiala bonariae</name>
    <dbReference type="NCBI Taxonomy" id="1690606"/>
    <lineage>
        <taxon>Eukaryota</taxon>
        <taxon>Fungi</taxon>
        <taxon>Dikarya</taxon>
        <taxon>Ascomycota</taxon>
        <taxon>Pezizomycotina</taxon>
        <taxon>Eurotiomycetes</taxon>
        <taxon>Chaetothyriomycetidae</taxon>
        <taxon>Chaetothyriales</taxon>
        <taxon>Herpotrichiellaceae</taxon>
        <taxon>Exophiala</taxon>
    </lineage>
</organism>
<evidence type="ECO:0000313" key="13">
    <source>
        <dbReference type="EMBL" id="KAK5047307.1"/>
    </source>
</evidence>
<dbReference type="SUPFAM" id="SSF53150">
    <property type="entry name" value="DNA repair protein MutS, domain II"/>
    <property type="match status" value="1"/>
</dbReference>
<dbReference type="Pfam" id="PF00488">
    <property type="entry name" value="MutS_V"/>
    <property type="match status" value="1"/>
</dbReference>
<evidence type="ECO:0000256" key="2">
    <source>
        <dbReference type="ARBA" id="ARBA00019000"/>
    </source>
</evidence>
<evidence type="ECO:0000256" key="1">
    <source>
        <dbReference type="ARBA" id="ARBA00006271"/>
    </source>
</evidence>
<dbReference type="GO" id="GO:0005739">
    <property type="term" value="C:mitochondrion"/>
    <property type="evidence" value="ECO:0007669"/>
    <property type="project" value="TreeGrafter"/>
</dbReference>
<gene>
    <name evidence="13" type="ORF">LTR84_006829</name>
</gene>
<evidence type="ECO:0000256" key="5">
    <source>
        <dbReference type="ARBA" id="ARBA00022763"/>
    </source>
</evidence>
<keyword evidence="7" id="KW-0238">DNA-binding</keyword>
<dbReference type="Pfam" id="PF01624">
    <property type="entry name" value="MutS_I"/>
    <property type="match status" value="1"/>
</dbReference>
<evidence type="ECO:0000256" key="10">
    <source>
        <dbReference type="ARBA" id="ARBA00025902"/>
    </source>
</evidence>
<dbReference type="SUPFAM" id="SSF52540">
    <property type="entry name" value="P-loop containing nucleoside triphosphate hydrolases"/>
    <property type="match status" value="1"/>
</dbReference>
<comment type="caution">
    <text evidence="13">The sequence shown here is derived from an EMBL/GenBank/DDBJ whole genome shotgun (WGS) entry which is preliminary data.</text>
</comment>
<proteinExistence type="inferred from homology"/>
<dbReference type="Gene3D" id="3.40.50.300">
    <property type="entry name" value="P-loop containing nucleotide triphosphate hydrolases"/>
    <property type="match status" value="1"/>
</dbReference>
<name>A0AAV9N3T4_9EURO</name>
<dbReference type="SUPFAM" id="SSF55271">
    <property type="entry name" value="DNA repair protein MutS, domain I"/>
    <property type="match status" value="1"/>
</dbReference>
<dbReference type="GO" id="GO:0006298">
    <property type="term" value="P:mismatch repair"/>
    <property type="evidence" value="ECO:0007669"/>
    <property type="project" value="InterPro"/>
</dbReference>
<evidence type="ECO:0000256" key="9">
    <source>
        <dbReference type="ARBA" id="ARBA00025373"/>
    </source>
</evidence>
<dbReference type="InterPro" id="IPR045076">
    <property type="entry name" value="MutS"/>
</dbReference>
<evidence type="ECO:0000256" key="6">
    <source>
        <dbReference type="ARBA" id="ARBA00022840"/>
    </source>
</evidence>
<dbReference type="InterPro" id="IPR007696">
    <property type="entry name" value="DNA_mismatch_repair_MutS_core"/>
</dbReference>
<dbReference type="SMART" id="SM00533">
    <property type="entry name" value="MUTSd"/>
    <property type="match status" value="1"/>
</dbReference>
<dbReference type="InterPro" id="IPR007695">
    <property type="entry name" value="DNA_mismatch_repair_MutS-lik_N"/>
</dbReference>
<dbReference type="FunFam" id="3.40.1170.10:FF:000010">
    <property type="entry name" value="DNA mismatch repair protein Msh1"/>
    <property type="match status" value="1"/>
</dbReference>
<dbReference type="InterPro" id="IPR017261">
    <property type="entry name" value="DNA_mismatch_repair_MutS/MSH"/>
</dbReference>
<dbReference type="InterPro" id="IPR000432">
    <property type="entry name" value="DNA_mismatch_repair_MutS_C"/>
</dbReference>
<evidence type="ECO:0000313" key="14">
    <source>
        <dbReference type="Proteomes" id="UP001358417"/>
    </source>
</evidence>
<dbReference type="SMART" id="SM00534">
    <property type="entry name" value="MUTSac"/>
    <property type="match status" value="1"/>
</dbReference>
<dbReference type="InterPro" id="IPR027417">
    <property type="entry name" value="P-loop_NTPase"/>
</dbReference>
<dbReference type="GO" id="GO:0005524">
    <property type="term" value="F:ATP binding"/>
    <property type="evidence" value="ECO:0007669"/>
    <property type="project" value="UniProtKB-KW"/>
</dbReference>
<comment type="similarity">
    <text evidence="1">Belongs to the DNA mismatch repair MutS family.</text>
</comment>
<keyword evidence="11" id="KW-0175">Coiled coil</keyword>
<dbReference type="Proteomes" id="UP001358417">
    <property type="component" value="Unassembled WGS sequence"/>
</dbReference>
<dbReference type="PANTHER" id="PTHR11361">
    <property type="entry name" value="DNA MISMATCH REPAIR PROTEIN MUTS FAMILY MEMBER"/>
    <property type="match status" value="1"/>
</dbReference>
<accession>A0AAV9N3T4</accession>
<feature type="coiled-coil region" evidence="11">
    <location>
        <begin position="602"/>
        <end position="636"/>
    </location>
</feature>
<dbReference type="PANTHER" id="PTHR11361:SF34">
    <property type="entry name" value="DNA MISMATCH REPAIR PROTEIN MSH1, MITOCHONDRIAL"/>
    <property type="match status" value="1"/>
</dbReference>
<dbReference type="PROSITE" id="PS00486">
    <property type="entry name" value="DNA_MISMATCH_REPAIR_2"/>
    <property type="match status" value="1"/>
</dbReference>
<dbReference type="GO" id="GO:0030983">
    <property type="term" value="F:mismatched DNA binding"/>
    <property type="evidence" value="ECO:0007669"/>
    <property type="project" value="InterPro"/>
</dbReference>
<comment type="subunit">
    <text evidence="10">Heterodimer consisting of MSH2-MSH3 (MutS beta). Forms a ternary complex with MutL alpha (MLH1-PMS1).</text>
</comment>